<organism evidence="2 3">
    <name type="scientific">Sphingomonas canadensis</name>
    <dbReference type="NCBI Taxonomy" id="1219257"/>
    <lineage>
        <taxon>Bacteria</taxon>
        <taxon>Pseudomonadati</taxon>
        <taxon>Pseudomonadota</taxon>
        <taxon>Alphaproteobacteria</taxon>
        <taxon>Sphingomonadales</taxon>
        <taxon>Sphingomonadaceae</taxon>
        <taxon>Sphingomonas</taxon>
    </lineage>
</organism>
<proteinExistence type="inferred from homology"/>
<evidence type="ECO:0000313" key="2">
    <source>
        <dbReference type="EMBL" id="MFD0945628.1"/>
    </source>
</evidence>
<name>A0ABW3H2G8_9SPHN</name>
<dbReference type="InterPro" id="IPR029045">
    <property type="entry name" value="ClpP/crotonase-like_dom_sf"/>
</dbReference>
<gene>
    <name evidence="2" type="ORF">ACFQ1E_04690</name>
</gene>
<evidence type="ECO:0000256" key="1">
    <source>
        <dbReference type="ARBA" id="ARBA00005254"/>
    </source>
</evidence>
<dbReference type="PANTHER" id="PTHR42964">
    <property type="entry name" value="ENOYL-COA HYDRATASE"/>
    <property type="match status" value="1"/>
</dbReference>
<dbReference type="InterPro" id="IPR051683">
    <property type="entry name" value="Enoyl-CoA_Hydratase/Isomerase"/>
</dbReference>
<dbReference type="RefSeq" id="WP_264942137.1">
    <property type="nucleotide sequence ID" value="NZ_JAPDRA010000001.1"/>
</dbReference>
<protein>
    <submittedName>
        <fullName evidence="2">Enoyl-CoA hydratase/isomerase family protein</fullName>
    </submittedName>
</protein>
<keyword evidence="3" id="KW-1185">Reference proteome</keyword>
<accession>A0ABW3H2G8</accession>
<dbReference type="CDD" id="cd06558">
    <property type="entry name" value="crotonase-like"/>
    <property type="match status" value="1"/>
</dbReference>
<sequence>MTDPVLFDRRGAVGYITLNRPDAGNAIDVALARGLLDAVIAAEADPAVRCVVLRGGGRMFCAGGDVKSLHAAGDAIPGLLREILAALHPAIARLATMAKPVVTAIHGPAAGAGVGLAAVGDIALAEPGAHFTMAYSRIGLTPDGGTTWLLPRLIGLRRAQELAIANRRVSASEAADIGLITRVTESGMLASEVEAVAEGLARAAIGALGMTKRLLLAGAGASLEAQLDAECDHIARQAESAERREGLAAFADRREPDFEAIGE</sequence>
<comment type="similarity">
    <text evidence="1">Belongs to the enoyl-CoA hydratase/isomerase family.</text>
</comment>
<dbReference type="InterPro" id="IPR014748">
    <property type="entry name" value="Enoyl-CoA_hydra_C"/>
</dbReference>
<dbReference type="EMBL" id="JBHTJG010000001">
    <property type="protein sequence ID" value="MFD0945628.1"/>
    <property type="molecule type" value="Genomic_DNA"/>
</dbReference>
<reference evidence="3" key="1">
    <citation type="journal article" date="2019" name="Int. J. Syst. Evol. Microbiol.">
        <title>The Global Catalogue of Microorganisms (GCM) 10K type strain sequencing project: providing services to taxonomists for standard genome sequencing and annotation.</title>
        <authorList>
            <consortium name="The Broad Institute Genomics Platform"/>
            <consortium name="The Broad Institute Genome Sequencing Center for Infectious Disease"/>
            <person name="Wu L."/>
            <person name="Ma J."/>
        </authorList>
    </citation>
    <scope>NUCLEOTIDE SEQUENCE [LARGE SCALE GENOMIC DNA]</scope>
    <source>
        <strain evidence="3">CCUG 62982</strain>
    </source>
</reference>
<evidence type="ECO:0000313" key="3">
    <source>
        <dbReference type="Proteomes" id="UP001596977"/>
    </source>
</evidence>
<dbReference type="Gene3D" id="1.10.12.10">
    <property type="entry name" value="Lyase 2-enoyl-coa Hydratase, Chain A, domain 2"/>
    <property type="match status" value="1"/>
</dbReference>
<dbReference type="Proteomes" id="UP001596977">
    <property type="component" value="Unassembled WGS sequence"/>
</dbReference>
<dbReference type="SUPFAM" id="SSF52096">
    <property type="entry name" value="ClpP/crotonase"/>
    <property type="match status" value="1"/>
</dbReference>
<comment type="caution">
    <text evidence="2">The sequence shown here is derived from an EMBL/GenBank/DDBJ whole genome shotgun (WGS) entry which is preliminary data.</text>
</comment>
<dbReference type="PANTHER" id="PTHR42964:SF1">
    <property type="entry name" value="POLYKETIDE BIOSYNTHESIS ENOYL-COA HYDRATASE PKSH-RELATED"/>
    <property type="match status" value="1"/>
</dbReference>
<dbReference type="Gene3D" id="3.90.226.10">
    <property type="entry name" value="2-enoyl-CoA Hydratase, Chain A, domain 1"/>
    <property type="match status" value="1"/>
</dbReference>
<dbReference type="InterPro" id="IPR001753">
    <property type="entry name" value="Enoyl-CoA_hydra/iso"/>
</dbReference>
<dbReference type="Pfam" id="PF00378">
    <property type="entry name" value="ECH_1"/>
    <property type="match status" value="1"/>
</dbReference>